<organism evidence="1 2">
    <name type="scientific">Mycolicibacterium lutetiense</name>
    <dbReference type="NCBI Taxonomy" id="1641992"/>
    <lineage>
        <taxon>Bacteria</taxon>
        <taxon>Bacillati</taxon>
        <taxon>Actinomycetota</taxon>
        <taxon>Actinomycetes</taxon>
        <taxon>Mycobacteriales</taxon>
        <taxon>Mycobacteriaceae</taxon>
        <taxon>Mycolicibacterium</taxon>
    </lineage>
</organism>
<reference evidence="1 2" key="1">
    <citation type="submission" date="2021-03" db="EMBL/GenBank/DDBJ databases">
        <title>Sequencing the genomes of 1000 actinobacteria strains.</title>
        <authorList>
            <person name="Klenk H.-P."/>
        </authorList>
    </citation>
    <scope>NUCLEOTIDE SEQUENCE [LARGE SCALE GENOMIC DNA]</scope>
    <source>
        <strain evidence="1 2">DSM 46713</strain>
    </source>
</reference>
<gene>
    <name evidence="1" type="ORF">JOF57_003395</name>
</gene>
<evidence type="ECO:0000313" key="1">
    <source>
        <dbReference type="EMBL" id="MBP2453482.1"/>
    </source>
</evidence>
<dbReference type="Proteomes" id="UP000694460">
    <property type="component" value="Unassembled WGS sequence"/>
</dbReference>
<proteinExistence type="predicted"/>
<accession>A0ABS4ZVD6</accession>
<dbReference type="EMBL" id="JAGIOP010000002">
    <property type="protein sequence ID" value="MBP2453482.1"/>
    <property type="molecule type" value="Genomic_DNA"/>
</dbReference>
<keyword evidence="2" id="KW-1185">Reference proteome</keyword>
<comment type="caution">
    <text evidence="1">The sequence shown here is derived from an EMBL/GenBank/DDBJ whole genome shotgun (WGS) entry which is preliminary data.</text>
</comment>
<sequence>MSGTLKCLVKWIDQRSDALSEDLGDVAHRLIIQRLMLIF</sequence>
<protein>
    <submittedName>
        <fullName evidence="1">Uncharacterized protein</fullName>
    </submittedName>
</protein>
<evidence type="ECO:0000313" key="2">
    <source>
        <dbReference type="Proteomes" id="UP000694460"/>
    </source>
</evidence>
<name>A0ABS4ZVD6_9MYCO</name>